<dbReference type="AlphaFoldDB" id="A0A133KC51"/>
<organism evidence="1 2">
    <name type="scientific">Heyndrickxia coagulans</name>
    <name type="common">Weizmannia coagulans</name>
    <dbReference type="NCBI Taxonomy" id="1398"/>
    <lineage>
        <taxon>Bacteria</taxon>
        <taxon>Bacillati</taxon>
        <taxon>Bacillota</taxon>
        <taxon>Bacilli</taxon>
        <taxon>Bacillales</taxon>
        <taxon>Bacillaceae</taxon>
        <taxon>Heyndrickxia</taxon>
    </lineage>
</organism>
<dbReference type="Proteomes" id="UP000070376">
    <property type="component" value="Unassembled WGS sequence"/>
</dbReference>
<evidence type="ECO:0000313" key="1">
    <source>
        <dbReference type="EMBL" id="KWZ77143.1"/>
    </source>
</evidence>
<evidence type="ECO:0000313" key="2">
    <source>
        <dbReference type="Proteomes" id="UP000070376"/>
    </source>
</evidence>
<proteinExistence type="predicted"/>
<protein>
    <submittedName>
        <fullName evidence="1">Uncharacterized protein</fullName>
    </submittedName>
</protein>
<reference evidence="2" key="1">
    <citation type="submission" date="2016-01" db="EMBL/GenBank/DDBJ databases">
        <authorList>
            <person name="Mitreva M."/>
            <person name="Pepin K.H."/>
            <person name="Mihindukulasuriya K.A."/>
            <person name="Fulton R."/>
            <person name="Fronick C."/>
            <person name="O'Laughlin M."/>
            <person name="Miner T."/>
            <person name="Herter B."/>
            <person name="Rosa B.A."/>
            <person name="Cordes M."/>
            <person name="Tomlinson C."/>
            <person name="Wollam A."/>
            <person name="Palsikar V.B."/>
            <person name="Mardis E.R."/>
            <person name="Wilson R.K."/>
        </authorList>
    </citation>
    <scope>NUCLEOTIDE SEQUENCE [LARGE SCALE GENOMIC DNA]</scope>
    <source>
        <strain evidence="2">GED7749B</strain>
    </source>
</reference>
<dbReference type="EMBL" id="LRPN01000177">
    <property type="protein sequence ID" value="KWZ77143.1"/>
    <property type="molecule type" value="Genomic_DNA"/>
</dbReference>
<name>A0A133KC51_HEYCO</name>
<gene>
    <name evidence="1" type="ORF">HMPREF3213_03332</name>
</gene>
<accession>A0A133KC51</accession>
<sequence length="43" mass="4730">MGSFAFENFLNPFWICRCCLLIQPGFFFSVNTGVTAGLSGKHA</sequence>
<dbReference type="PATRIC" id="fig|1398.22.peg.3346"/>
<comment type="caution">
    <text evidence="1">The sequence shown here is derived from an EMBL/GenBank/DDBJ whole genome shotgun (WGS) entry which is preliminary data.</text>
</comment>